<feature type="domain" description="Methyltransferase" evidence="17">
    <location>
        <begin position="247"/>
        <end position="344"/>
    </location>
</feature>
<evidence type="ECO:0000256" key="7">
    <source>
        <dbReference type="ARBA" id="ARBA00022679"/>
    </source>
</evidence>
<feature type="compositionally biased region" description="Polar residues" evidence="16">
    <location>
        <begin position="132"/>
        <end position="141"/>
    </location>
</feature>
<evidence type="ECO:0000256" key="15">
    <source>
        <dbReference type="PROSITE-ProRule" id="PRU01015"/>
    </source>
</evidence>
<dbReference type="InterPro" id="IPR029063">
    <property type="entry name" value="SAM-dependent_MTases_sf"/>
</dbReference>
<proteinExistence type="predicted"/>
<comment type="catalytic activity">
    <reaction evidence="14">
        <text>L-arginyl-[protein] + S-adenosyl-L-methionine = N(omega)-methyl-L-arginyl-[protein] + S-adenosyl-L-homocysteine + H(+)</text>
        <dbReference type="Rhea" id="RHEA:48100"/>
        <dbReference type="Rhea" id="RHEA-COMP:10532"/>
        <dbReference type="Rhea" id="RHEA-COMP:11990"/>
        <dbReference type="ChEBI" id="CHEBI:15378"/>
        <dbReference type="ChEBI" id="CHEBI:29965"/>
        <dbReference type="ChEBI" id="CHEBI:57856"/>
        <dbReference type="ChEBI" id="CHEBI:59789"/>
        <dbReference type="ChEBI" id="CHEBI:65280"/>
    </reaction>
    <physiologicalReaction direction="left-to-right" evidence="14">
        <dbReference type="Rhea" id="RHEA:48101"/>
    </physiologicalReaction>
</comment>
<dbReference type="PANTHER" id="PTHR11006">
    <property type="entry name" value="PROTEIN ARGININE N-METHYLTRANSFERASE"/>
    <property type="match status" value="1"/>
</dbReference>
<dbReference type="Gene3D" id="2.70.160.11">
    <property type="entry name" value="Hnrnp arginine n-methyltransferase1"/>
    <property type="match status" value="1"/>
</dbReference>
<sequence>IFYHTSECDGAADDMPKLSDGDDDKLFLMQRVHISTCAVVCFRLLTSVPAALQHCADEHGVNLVDVIRRHNLDDYGYIKMINFIRSTKCAASLLTGLTDAPLPWESEDFLRPVLQDDPLLQTDPEELCEDSSLWTGPSSGAESHDALQRRAQAAEDRARSSEEALTRAMDDLHKLKLLAQGLVLNAGTGKAGNLGSVAELREDEDEAYFGSYGHYGIHEEMLKDKVRTESYRDFMYRNPDAFRDKVVLDVGCGTGILSMFAARAGAKQVIAVDQSEIIYQAMDIVRSNQLEDKITLIKGRIEDIKLPVETVDIIISEWMGYFLLFESMLDSVLYARDRYLADGGSVYPDLCNISLAAVRDAQKHQEHIAFWDDVYGFNMGCMKKAVVPEAVVEVVSDDTLISEPAVIQVNALMRHSPRHSTCSAIVGYFDIFFEKGCGNKVMFSTGPQVTKTHWKQTVFLLEKPVSVRAGEELRGKIIVRKNKKDPRSLWVTFDLGDRKQTYSLQ</sequence>
<evidence type="ECO:0000259" key="17">
    <source>
        <dbReference type="Pfam" id="PF13649"/>
    </source>
</evidence>
<name>A0AAQ4QET3_GASAC</name>
<evidence type="ECO:0000256" key="4">
    <source>
        <dbReference type="ARBA" id="ARBA00022490"/>
    </source>
</evidence>
<evidence type="ECO:0000256" key="14">
    <source>
        <dbReference type="ARBA" id="ARBA00049303"/>
    </source>
</evidence>
<protein>
    <recommendedName>
        <fullName evidence="3">type I protein arginine methyltransferase</fullName>
        <ecNumber evidence="3">2.1.1.319</ecNumber>
    </recommendedName>
</protein>
<evidence type="ECO:0000256" key="11">
    <source>
        <dbReference type="ARBA" id="ARBA00022833"/>
    </source>
</evidence>
<dbReference type="GO" id="GO:0005634">
    <property type="term" value="C:nucleus"/>
    <property type="evidence" value="ECO:0007669"/>
    <property type="project" value="UniProtKB-SubCell"/>
</dbReference>
<feature type="domain" description="Protein arginine N-methyltransferase 3-like C2H2 zinc finger" evidence="18">
    <location>
        <begin position="66"/>
        <end position="112"/>
    </location>
</feature>
<dbReference type="Pfam" id="PF13649">
    <property type="entry name" value="Methyltransf_25"/>
    <property type="match status" value="1"/>
</dbReference>
<evidence type="ECO:0000256" key="12">
    <source>
        <dbReference type="ARBA" id="ARBA00023242"/>
    </source>
</evidence>
<reference evidence="20" key="3">
    <citation type="submission" date="2025-09" db="UniProtKB">
        <authorList>
            <consortium name="Ensembl"/>
        </authorList>
    </citation>
    <scope>IDENTIFICATION</scope>
</reference>
<dbReference type="GeneTree" id="ENSGT00940000156825"/>
<comment type="catalytic activity">
    <reaction evidence="13">
        <text>L-arginyl-[protein] + 2 S-adenosyl-L-methionine = N(omega),N(omega)-dimethyl-L-arginyl-[protein] + 2 S-adenosyl-L-homocysteine + 2 H(+)</text>
        <dbReference type="Rhea" id="RHEA:48096"/>
        <dbReference type="Rhea" id="RHEA-COMP:10532"/>
        <dbReference type="Rhea" id="RHEA-COMP:11991"/>
        <dbReference type="ChEBI" id="CHEBI:15378"/>
        <dbReference type="ChEBI" id="CHEBI:29965"/>
        <dbReference type="ChEBI" id="CHEBI:57856"/>
        <dbReference type="ChEBI" id="CHEBI:59789"/>
        <dbReference type="ChEBI" id="CHEBI:61897"/>
        <dbReference type="EC" id="2.1.1.319"/>
    </reaction>
    <physiologicalReaction direction="left-to-right" evidence="13">
        <dbReference type="Rhea" id="RHEA:48097"/>
    </physiologicalReaction>
</comment>
<dbReference type="AlphaFoldDB" id="A0AAQ4QET3"/>
<comment type="subcellular location">
    <subcellularLocation>
        <location evidence="2">Cytoplasm</location>
        <location evidence="2">Cytosol</location>
    </subcellularLocation>
    <subcellularLocation>
        <location evidence="1">Nucleus</location>
    </subcellularLocation>
</comment>
<dbReference type="PANTHER" id="PTHR11006:SF53">
    <property type="entry name" value="PROTEIN ARGININE N-METHYLTRANSFERASE 3"/>
    <property type="match status" value="1"/>
</dbReference>
<keyword evidence="11" id="KW-0862">Zinc</keyword>
<dbReference type="FunFam" id="3.40.50.150:FF:000034">
    <property type="entry name" value="Protein arginine N-methyltransferase 3"/>
    <property type="match status" value="1"/>
</dbReference>
<evidence type="ECO:0000256" key="9">
    <source>
        <dbReference type="ARBA" id="ARBA00022723"/>
    </source>
</evidence>
<dbReference type="Proteomes" id="UP000007635">
    <property type="component" value="Chromosome II"/>
</dbReference>
<dbReference type="SUPFAM" id="SSF57667">
    <property type="entry name" value="beta-beta-alpha zinc fingers"/>
    <property type="match status" value="1"/>
</dbReference>
<evidence type="ECO:0000256" key="13">
    <source>
        <dbReference type="ARBA" id="ARBA00047384"/>
    </source>
</evidence>
<dbReference type="PROSITE" id="PS51678">
    <property type="entry name" value="SAM_MT_PRMT"/>
    <property type="match status" value="1"/>
</dbReference>
<feature type="compositionally biased region" description="Basic and acidic residues" evidence="16">
    <location>
        <begin position="142"/>
        <end position="160"/>
    </location>
</feature>
<keyword evidence="7 15" id="KW-0808">Transferase</keyword>
<dbReference type="InterPro" id="IPR041698">
    <property type="entry name" value="Methyltransf_25"/>
</dbReference>
<dbReference type="InterPro" id="IPR049482">
    <property type="entry name" value="ANM3-like_C2H2_Zf"/>
</dbReference>
<evidence type="ECO:0000256" key="3">
    <source>
        <dbReference type="ARBA" id="ARBA00011925"/>
    </source>
</evidence>
<dbReference type="GO" id="GO:0035242">
    <property type="term" value="F:protein-arginine omega-N asymmetric methyltransferase activity"/>
    <property type="evidence" value="ECO:0007669"/>
    <property type="project" value="UniProtKB-EC"/>
</dbReference>
<dbReference type="InterPro" id="IPR025799">
    <property type="entry name" value="Arg_MeTrfase"/>
</dbReference>
<evidence type="ECO:0000256" key="6">
    <source>
        <dbReference type="ARBA" id="ARBA00022603"/>
    </source>
</evidence>
<evidence type="ECO:0000313" key="21">
    <source>
        <dbReference type="Proteomes" id="UP000007635"/>
    </source>
</evidence>
<keyword evidence="4" id="KW-0963">Cytoplasm</keyword>
<dbReference type="Pfam" id="PF21137">
    <property type="entry name" value="ANM3_C2H2_Zf"/>
    <property type="match status" value="1"/>
</dbReference>
<keyword evidence="21" id="KW-1185">Reference proteome</keyword>
<keyword evidence="8 15" id="KW-0949">S-adenosyl-L-methionine</keyword>
<evidence type="ECO:0000256" key="2">
    <source>
        <dbReference type="ARBA" id="ARBA00004514"/>
    </source>
</evidence>
<dbReference type="GO" id="GO:0032259">
    <property type="term" value="P:methylation"/>
    <property type="evidence" value="ECO:0007669"/>
    <property type="project" value="UniProtKB-KW"/>
</dbReference>
<keyword evidence="5" id="KW-0597">Phosphoprotein</keyword>
<feature type="region of interest" description="Disordered" evidence="16">
    <location>
        <begin position="132"/>
        <end position="160"/>
    </location>
</feature>
<evidence type="ECO:0000256" key="10">
    <source>
        <dbReference type="ARBA" id="ARBA00022771"/>
    </source>
</evidence>
<organism evidence="20 21">
    <name type="scientific">Gasterosteus aculeatus aculeatus</name>
    <name type="common">three-spined stickleback</name>
    <dbReference type="NCBI Taxonomy" id="481459"/>
    <lineage>
        <taxon>Eukaryota</taxon>
        <taxon>Metazoa</taxon>
        <taxon>Chordata</taxon>
        <taxon>Craniata</taxon>
        <taxon>Vertebrata</taxon>
        <taxon>Euteleostomi</taxon>
        <taxon>Actinopterygii</taxon>
        <taxon>Neopterygii</taxon>
        <taxon>Teleostei</taxon>
        <taxon>Neoteleostei</taxon>
        <taxon>Acanthomorphata</taxon>
        <taxon>Eupercaria</taxon>
        <taxon>Perciformes</taxon>
        <taxon>Cottioidei</taxon>
        <taxon>Gasterosteales</taxon>
        <taxon>Gasterosteidae</taxon>
        <taxon>Gasterosteus</taxon>
    </lineage>
</organism>
<keyword evidence="9" id="KW-0479">Metal-binding</keyword>
<dbReference type="GO" id="GO:0008270">
    <property type="term" value="F:zinc ion binding"/>
    <property type="evidence" value="ECO:0007669"/>
    <property type="project" value="UniProtKB-KW"/>
</dbReference>
<evidence type="ECO:0000259" key="19">
    <source>
        <dbReference type="Pfam" id="PF22528"/>
    </source>
</evidence>
<feature type="domain" description="Protein arginine N-methyltransferase" evidence="19">
    <location>
        <begin position="353"/>
        <end position="494"/>
    </location>
</feature>
<keyword evidence="12" id="KW-0539">Nucleus</keyword>
<dbReference type="Gene3D" id="3.40.50.150">
    <property type="entry name" value="Vaccinia Virus protein VP39"/>
    <property type="match status" value="1"/>
</dbReference>
<reference evidence="20" key="2">
    <citation type="submission" date="2025-08" db="UniProtKB">
        <authorList>
            <consortium name="Ensembl"/>
        </authorList>
    </citation>
    <scope>IDENTIFICATION</scope>
</reference>
<dbReference type="EC" id="2.1.1.319" evidence="3"/>
<evidence type="ECO:0000256" key="8">
    <source>
        <dbReference type="ARBA" id="ARBA00022691"/>
    </source>
</evidence>
<evidence type="ECO:0000313" key="20">
    <source>
        <dbReference type="Ensembl" id="ENSGACP00000048813.1"/>
    </source>
</evidence>
<keyword evidence="6 15" id="KW-0489">Methyltransferase</keyword>
<evidence type="ECO:0000256" key="5">
    <source>
        <dbReference type="ARBA" id="ARBA00022553"/>
    </source>
</evidence>
<reference evidence="20 21" key="1">
    <citation type="journal article" date="2021" name="G3 (Bethesda)">
        <title>Improved contiguity of the threespine stickleback genome using long-read sequencing.</title>
        <authorList>
            <person name="Nath S."/>
            <person name="Shaw D.E."/>
            <person name="White M.A."/>
        </authorList>
    </citation>
    <scope>NUCLEOTIDE SEQUENCE [LARGE SCALE GENOMIC DNA]</scope>
    <source>
        <strain evidence="20 21">Lake Benthic</strain>
    </source>
</reference>
<dbReference type="GO" id="GO:0005829">
    <property type="term" value="C:cytosol"/>
    <property type="evidence" value="ECO:0007669"/>
    <property type="project" value="UniProtKB-SubCell"/>
</dbReference>
<dbReference type="SUPFAM" id="SSF53335">
    <property type="entry name" value="S-adenosyl-L-methionine-dependent methyltransferases"/>
    <property type="match status" value="1"/>
</dbReference>
<keyword evidence="10" id="KW-0863">Zinc-finger</keyword>
<evidence type="ECO:0000256" key="1">
    <source>
        <dbReference type="ARBA" id="ARBA00004123"/>
    </source>
</evidence>
<dbReference type="Pfam" id="PF22528">
    <property type="entry name" value="PRMT_C"/>
    <property type="match status" value="1"/>
</dbReference>
<dbReference type="InterPro" id="IPR055135">
    <property type="entry name" value="PRMT_dom"/>
</dbReference>
<dbReference type="Ensembl" id="ENSGACT00000076778.1">
    <property type="protein sequence ID" value="ENSGACP00000048813.1"/>
    <property type="gene ID" value="ENSGACG00000017094.2"/>
</dbReference>
<accession>A0AAQ4QET3</accession>
<evidence type="ECO:0000259" key="18">
    <source>
        <dbReference type="Pfam" id="PF21137"/>
    </source>
</evidence>
<evidence type="ECO:0000256" key="16">
    <source>
        <dbReference type="SAM" id="MobiDB-lite"/>
    </source>
</evidence>
<dbReference type="GO" id="GO:0042054">
    <property type="term" value="F:histone methyltransferase activity"/>
    <property type="evidence" value="ECO:0007669"/>
    <property type="project" value="TreeGrafter"/>
</dbReference>
<dbReference type="CDD" id="cd02440">
    <property type="entry name" value="AdoMet_MTases"/>
    <property type="match status" value="1"/>
</dbReference>
<dbReference type="InterPro" id="IPR036236">
    <property type="entry name" value="Znf_C2H2_sf"/>
</dbReference>